<evidence type="ECO:0000256" key="12">
    <source>
        <dbReference type="PIRNR" id="PIRNR006250"/>
    </source>
</evidence>
<dbReference type="GO" id="GO:0004514">
    <property type="term" value="F:nicotinate-nucleotide diphosphorylase (carboxylating) activity"/>
    <property type="evidence" value="ECO:0007669"/>
    <property type="project" value="UniProtKB-EC"/>
</dbReference>
<evidence type="ECO:0000256" key="7">
    <source>
        <dbReference type="ARBA" id="ARBA00022676"/>
    </source>
</evidence>
<accession>A0A926NBI9</accession>
<evidence type="ECO:0000256" key="5">
    <source>
        <dbReference type="ARBA" id="ARBA00011944"/>
    </source>
</evidence>
<comment type="caution">
    <text evidence="15">The sequence shown here is derived from an EMBL/GenBank/DDBJ whole genome shotgun (WGS) entry which is preliminary data.</text>
</comment>
<evidence type="ECO:0000256" key="1">
    <source>
        <dbReference type="ARBA" id="ARBA00003237"/>
    </source>
</evidence>
<name>A0A926NBI9_9BACI</name>
<dbReference type="Gene3D" id="3.20.20.70">
    <property type="entry name" value="Aldolase class I"/>
    <property type="match status" value="1"/>
</dbReference>
<comment type="subunit">
    <text evidence="4">Hexamer formed by 3 homodimers.</text>
</comment>
<dbReference type="PIRSF" id="PIRSF006250">
    <property type="entry name" value="NadC_ModD"/>
    <property type="match status" value="1"/>
</dbReference>
<comment type="pathway">
    <text evidence="2">Cofactor biosynthesis; NAD(+) biosynthesis; nicotinate D-ribonucleotide from quinolinate: step 1/1.</text>
</comment>
<protein>
    <recommendedName>
        <fullName evidence="11">Probable nicotinate-nucleotide pyrophosphorylase [carboxylating]</fullName>
        <ecNumber evidence="5">2.4.2.19</ecNumber>
    </recommendedName>
    <alternativeName>
        <fullName evidence="9">Quinolinate phosphoribosyltransferase [decarboxylating]</fullName>
    </alternativeName>
</protein>
<reference evidence="15" key="1">
    <citation type="submission" date="2020-09" db="EMBL/GenBank/DDBJ databases">
        <title>A novel bacterium of genus Bacillus, isolated from South China Sea.</title>
        <authorList>
            <person name="Huang H."/>
            <person name="Mo K."/>
            <person name="Hu Y."/>
        </authorList>
    </citation>
    <scope>NUCLEOTIDE SEQUENCE</scope>
    <source>
        <strain evidence="15">IB182487</strain>
    </source>
</reference>
<dbReference type="FunFam" id="3.20.20.70:FF:000030">
    <property type="entry name" value="Nicotinate-nucleotide pyrophosphorylase, carboxylating"/>
    <property type="match status" value="1"/>
</dbReference>
<dbReference type="GO" id="GO:0005737">
    <property type="term" value="C:cytoplasm"/>
    <property type="evidence" value="ECO:0007669"/>
    <property type="project" value="TreeGrafter"/>
</dbReference>
<evidence type="ECO:0000256" key="2">
    <source>
        <dbReference type="ARBA" id="ARBA00004893"/>
    </source>
</evidence>
<comment type="function">
    <text evidence="1">Involved in the catabolism of quinolinic acid (QA).</text>
</comment>
<feature type="domain" description="Quinolinate phosphoribosyl transferase C-terminal" evidence="13">
    <location>
        <begin position="108"/>
        <end position="272"/>
    </location>
</feature>
<keyword evidence="16" id="KW-1185">Reference proteome</keyword>
<dbReference type="EC" id="2.4.2.19" evidence="5"/>
<evidence type="ECO:0000256" key="6">
    <source>
        <dbReference type="ARBA" id="ARBA00022642"/>
    </source>
</evidence>
<dbReference type="AlphaFoldDB" id="A0A926NBI9"/>
<evidence type="ECO:0000313" key="15">
    <source>
        <dbReference type="EMBL" id="MBD1381217.1"/>
    </source>
</evidence>
<evidence type="ECO:0000313" key="16">
    <source>
        <dbReference type="Proteomes" id="UP000626844"/>
    </source>
</evidence>
<dbReference type="GO" id="GO:0009435">
    <property type="term" value="P:NAD+ biosynthetic process"/>
    <property type="evidence" value="ECO:0007669"/>
    <property type="project" value="InterPro"/>
</dbReference>
<dbReference type="InterPro" id="IPR022412">
    <property type="entry name" value="Quinolinate_PRibosylTrfase_N"/>
</dbReference>
<dbReference type="InterPro" id="IPR002638">
    <property type="entry name" value="Quinolinate_PRibosylTrfase_C"/>
</dbReference>
<dbReference type="PANTHER" id="PTHR32179:SF3">
    <property type="entry name" value="NICOTINATE-NUCLEOTIDE PYROPHOSPHORYLASE [CARBOXYLATING]"/>
    <property type="match status" value="1"/>
</dbReference>
<dbReference type="Pfam" id="PF02749">
    <property type="entry name" value="QRPTase_N"/>
    <property type="match status" value="1"/>
</dbReference>
<dbReference type="Proteomes" id="UP000626844">
    <property type="component" value="Unassembled WGS sequence"/>
</dbReference>
<dbReference type="GO" id="GO:0034213">
    <property type="term" value="P:quinolinate catabolic process"/>
    <property type="evidence" value="ECO:0007669"/>
    <property type="project" value="TreeGrafter"/>
</dbReference>
<comment type="catalytic activity">
    <reaction evidence="10">
        <text>nicotinate beta-D-ribonucleotide + CO2 + diphosphate = quinolinate + 5-phospho-alpha-D-ribose 1-diphosphate + 2 H(+)</text>
        <dbReference type="Rhea" id="RHEA:12733"/>
        <dbReference type="ChEBI" id="CHEBI:15378"/>
        <dbReference type="ChEBI" id="CHEBI:16526"/>
        <dbReference type="ChEBI" id="CHEBI:29959"/>
        <dbReference type="ChEBI" id="CHEBI:33019"/>
        <dbReference type="ChEBI" id="CHEBI:57502"/>
        <dbReference type="ChEBI" id="CHEBI:58017"/>
        <dbReference type="EC" id="2.4.2.19"/>
    </reaction>
</comment>
<dbReference type="RefSeq" id="WP_191158811.1">
    <property type="nucleotide sequence ID" value="NZ_JACXAI010000016.1"/>
</dbReference>
<dbReference type="Pfam" id="PF01729">
    <property type="entry name" value="QRPTase_C"/>
    <property type="match status" value="1"/>
</dbReference>
<keyword evidence="7 12" id="KW-0328">Glycosyltransferase</keyword>
<evidence type="ECO:0000256" key="4">
    <source>
        <dbReference type="ARBA" id="ARBA00011218"/>
    </source>
</evidence>
<evidence type="ECO:0000259" key="13">
    <source>
        <dbReference type="Pfam" id="PF01729"/>
    </source>
</evidence>
<dbReference type="CDD" id="cd01572">
    <property type="entry name" value="QPRTase"/>
    <property type="match status" value="1"/>
</dbReference>
<evidence type="ECO:0000256" key="10">
    <source>
        <dbReference type="ARBA" id="ARBA00047445"/>
    </source>
</evidence>
<dbReference type="InterPro" id="IPR036068">
    <property type="entry name" value="Nicotinate_pribotase-like_C"/>
</dbReference>
<dbReference type="SUPFAM" id="SSF54675">
    <property type="entry name" value="Nicotinate/Quinolinate PRTase N-terminal domain-like"/>
    <property type="match status" value="1"/>
</dbReference>
<evidence type="ECO:0000259" key="14">
    <source>
        <dbReference type="Pfam" id="PF02749"/>
    </source>
</evidence>
<dbReference type="FunFam" id="3.90.1170.20:FF:000001">
    <property type="entry name" value="Nicotinate-nucleotide diphosphorylase (Carboxylating)"/>
    <property type="match status" value="1"/>
</dbReference>
<proteinExistence type="inferred from homology"/>
<dbReference type="SUPFAM" id="SSF51690">
    <property type="entry name" value="Nicotinate/Quinolinate PRTase C-terminal domain-like"/>
    <property type="match status" value="1"/>
</dbReference>
<evidence type="ECO:0000256" key="11">
    <source>
        <dbReference type="ARBA" id="ARBA00069173"/>
    </source>
</evidence>
<dbReference type="InterPro" id="IPR027277">
    <property type="entry name" value="NadC/ModD"/>
</dbReference>
<dbReference type="NCBIfam" id="TIGR00078">
    <property type="entry name" value="nadC"/>
    <property type="match status" value="1"/>
</dbReference>
<dbReference type="InterPro" id="IPR004393">
    <property type="entry name" value="NadC"/>
</dbReference>
<evidence type="ECO:0000256" key="8">
    <source>
        <dbReference type="ARBA" id="ARBA00022679"/>
    </source>
</evidence>
<comment type="similarity">
    <text evidence="3 12">Belongs to the NadC/ModD family.</text>
</comment>
<dbReference type="InterPro" id="IPR013785">
    <property type="entry name" value="Aldolase_TIM"/>
</dbReference>
<evidence type="ECO:0000256" key="3">
    <source>
        <dbReference type="ARBA" id="ARBA00009400"/>
    </source>
</evidence>
<organism evidence="15 16">
    <name type="scientific">Metabacillus arenae</name>
    <dbReference type="NCBI Taxonomy" id="2771434"/>
    <lineage>
        <taxon>Bacteria</taxon>
        <taxon>Bacillati</taxon>
        <taxon>Bacillota</taxon>
        <taxon>Bacilli</taxon>
        <taxon>Bacillales</taxon>
        <taxon>Bacillaceae</taxon>
        <taxon>Metabacillus</taxon>
    </lineage>
</organism>
<dbReference type="PANTHER" id="PTHR32179">
    <property type="entry name" value="NICOTINATE-NUCLEOTIDE PYROPHOSPHORYLASE [CARBOXYLATING]"/>
    <property type="match status" value="1"/>
</dbReference>
<keyword evidence="8 12" id="KW-0808">Transferase</keyword>
<keyword evidence="6" id="KW-0662">Pyridine nucleotide biosynthesis</keyword>
<evidence type="ECO:0000256" key="9">
    <source>
        <dbReference type="ARBA" id="ARBA00033102"/>
    </source>
</evidence>
<dbReference type="EMBL" id="JACXAI010000016">
    <property type="protein sequence ID" value="MBD1381217.1"/>
    <property type="molecule type" value="Genomic_DNA"/>
</dbReference>
<sequence length="279" mass="30791">MNRLQIKKSVEFFLLEDIGYRDLSSSIFLKDSTGEAYILAKEDGVLSGSDVVGVCYELLDSSLKIDLLKNDRERFTKGEKIASIKGPMASILSGERVVLNLLQRMCGIATLTDLAVKTLNSTHTKICDTRKTTPGLRQFEKYAVRCGGGHNHRYGLSDAVMIKDNHISFSGTIAKAVNAVKEKVGHTVKIEVEIESEKQLYEAIDAGADIIMFDNRSPEEVKRFVEITPSHIVTEASGGINLENLADYSHTGVDYISMGLLTHSVKALDLSMYVKERGL</sequence>
<feature type="domain" description="Quinolinate phosphoribosyl transferase N-terminal" evidence="14">
    <location>
        <begin position="26"/>
        <end position="106"/>
    </location>
</feature>
<dbReference type="InterPro" id="IPR037128">
    <property type="entry name" value="Quinolinate_PRibosylTase_N_sf"/>
</dbReference>
<gene>
    <name evidence="15" type="primary">nadC</name>
    <name evidence="15" type="ORF">IC621_13335</name>
</gene>
<dbReference type="Gene3D" id="3.90.1170.20">
    <property type="entry name" value="Quinolinate phosphoribosyl transferase, N-terminal domain"/>
    <property type="match status" value="1"/>
</dbReference>